<evidence type="ECO:0000256" key="1">
    <source>
        <dbReference type="SAM" id="MobiDB-lite"/>
    </source>
</evidence>
<accession>A0A9D4SP04</accession>
<sequence length="153" mass="16718">MKRKSGPSALVDGGALALVCGVEKPVQESHRLGCPEELRRRDELLADHKFYDFVFADADANNHTTAVLDDEETAQLVSGAQEESEDANDPDTVEAPIPTPSEVMDAVDLLRRFAGTHEGAEDADILLASHEDCVLLLLTRSPSRLRELEQVEP</sequence>
<gene>
    <name evidence="2" type="ORF">HPB52_014346</name>
</gene>
<dbReference type="Proteomes" id="UP000821837">
    <property type="component" value="Unassembled WGS sequence"/>
</dbReference>
<dbReference type="EMBL" id="JABSTV010001255">
    <property type="protein sequence ID" value="KAH7935850.1"/>
    <property type="molecule type" value="Genomic_DNA"/>
</dbReference>
<keyword evidence="3" id="KW-1185">Reference proteome</keyword>
<reference evidence="2" key="1">
    <citation type="journal article" date="2020" name="Cell">
        <title>Large-Scale Comparative Analyses of Tick Genomes Elucidate Their Genetic Diversity and Vector Capacities.</title>
        <authorList>
            <consortium name="Tick Genome and Microbiome Consortium (TIGMIC)"/>
            <person name="Jia N."/>
            <person name="Wang J."/>
            <person name="Shi W."/>
            <person name="Du L."/>
            <person name="Sun Y."/>
            <person name="Zhan W."/>
            <person name="Jiang J.F."/>
            <person name="Wang Q."/>
            <person name="Zhang B."/>
            <person name="Ji P."/>
            <person name="Bell-Sakyi L."/>
            <person name="Cui X.M."/>
            <person name="Yuan T.T."/>
            <person name="Jiang B.G."/>
            <person name="Yang W.F."/>
            <person name="Lam T.T."/>
            <person name="Chang Q.C."/>
            <person name="Ding S.J."/>
            <person name="Wang X.J."/>
            <person name="Zhu J.G."/>
            <person name="Ruan X.D."/>
            <person name="Zhao L."/>
            <person name="Wei J.T."/>
            <person name="Ye R.Z."/>
            <person name="Que T.C."/>
            <person name="Du C.H."/>
            <person name="Zhou Y.H."/>
            <person name="Cheng J.X."/>
            <person name="Dai P.F."/>
            <person name="Guo W.B."/>
            <person name="Han X.H."/>
            <person name="Huang E.J."/>
            <person name="Li L.F."/>
            <person name="Wei W."/>
            <person name="Gao Y.C."/>
            <person name="Liu J.Z."/>
            <person name="Shao H.Z."/>
            <person name="Wang X."/>
            <person name="Wang C.C."/>
            <person name="Yang T.C."/>
            <person name="Huo Q.B."/>
            <person name="Li W."/>
            <person name="Chen H.Y."/>
            <person name="Chen S.E."/>
            <person name="Zhou L.G."/>
            <person name="Ni X.B."/>
            <person name="Tian J.H."/>
            <person name="Sheng Y."/>
            <person name="Liu T."/>
            <person name="Pan Y.S."/>
            <person name="Xia L.Y."/>
            <person name="Li J."/>
            <person name="Zhao F."/>
            <person name="Cao W.C."/>
        </authorList>
    </citation>
    <scope>NUCLEOTIDE SEQUENCE</scope>
    <source>
        <strain evidence="2">Rsan-2018</strain>
    </source>
</reference>
<organism evidence="2 3">
    <name type="scientific">Rhipicephalus sanguineus</name>
    <name type="common">Brown dog tick</name>
    <name type="synonym">Ixodes sanguineus</name>
    <dbReference type="NCBI Taxonomy" id="34632"/>
    <lineage>
        <taxon>Eukaryota</taxon>
        <taxon>Metazoa</taxon>
        <taxon>Ecdysozoa</taxon>
        <taxon>Arthropoda</taxon>
        <taxon>Chelicerata</taxon>
        <taxon>Arachnida</taxon>
        <taxon>Acari</taxon>
        <taxon>Parasitiformes</taxon>
        <taxon>Ixodida</taxon>
        <taxon>Ixodoidea</taxon>
        <taxon>Ixodidae</taxon>
        <taxon>Rhipicephalinae</taxon>
        <taxon>Rhipicephalus</taxon>
        <taxon>Rhipicephalus</taxon>
    </lineage>
</organism>
<protein>
    <submittedName>
        <fullName evidence="2">Uncharacterized protein</fullName>
    </submittedName>
</protein>
<dbReference type="AlphaFoldDB" id="A0A9D4SP04"/>
<evidence type="ECO:0000313" key="2">
    <source>
        <dbReference type="EMBL" id="KAH7935850.1"/>
    </source>
</evidence>
<comment type="caution">
    <text evidence="2">The sequence shown here is derived from an EMBL/GenBank/DDBJ whole genome shotgun (WGS) entry which is preliminary data.</text>
</comment>
<feature type="compositionally biased region" description="Acidic residues" evidence="1">
    <location>
        <begin position="82"/>
        <end position="92"/>
    </location>
</feature>
<name>A0A9D4SP04_RHISA</name>
<proteinExistence type="predicted"/>
<feature type="region of interest" description="Disordered" evidence="1">
    <location>
        <begin position="76"/>
        <end position="100"/>
    </location>
</feature>
<evidence type="ECO:0000313" key="3">
    <source>
        <dbReference type="Proteomes" id="UP000821837"/>
    </source>
</evidence>
<reference evidence="2" key="2">
    <citation type="submission" date="2021-09" db="EMBL/GenBank/DDBJ databases">
        <authorList>
            <person name="Jia N."/>
            <person name="Wang J."/>
            <person name="Shi W."/>
            <person name="Du L."/>
            <person name="Sun Y."/>
            <person name="Zhan W."/>
            <person name="Jiang J."/>
            <person name="Wang Q."/>
            <person name="Zhang B."/>
            <person name="Ji P."/>
            <person name="Sakyi L.B."/>
            <person name="Cui X."/>
            <person name="Yuan T."/>
            <person name="Jiang B."/>
            <person name="Yang W."/>
            <person name="Lam T.T.-Y."/>
            <person name="Chang Q."/>
            <person name="Ding S."/>
            <person name="Wang X."/>
            <person name="Zhu J."/>
            <person name="Ruan X."/>
            <person name="Zhao L."/>
            <person name="Wei J."/>
            <person name="Que T."/>
            <person name="Du C."/>
            <person name="Cheng J."/>
            <person name="Dai P."/>
            <person name="Han X."/>
            <person name="Huang E."/>
            <person name="Gao Y."/>
            <person name="Liu J."/>
            <person name="Shao H."/>
            <person name="Ye R."/>
            <person name="Li L."/>
            <person name="Wei W."/>
            <person name="Wang X."/>
            <person name="Wang C."/>
            <person name="Huo Q."/>
            <person name="Li W."/>
            <person name="Guo W."/>
            <person name="Chen H."/>
            <person name="Chen S."/>
            <person name="Zhou L."/>
            <person name="Zhou L."/>
            <person name="Ni X."/>
            <person name="Tian J."/>
            <person name="Zhou Y."/>
            <person name="Sheng Y."/>
            <person name="Liu T."/>
            <person name="Pan Y."/>
            <person name="Xia L."/>
            <person name="Li J."/>
            <person name="Zhao F."/>
            <person name="Cao W."/>
        </authorList>
    </citation>
    <scope>NUCLEOTIDE SEQUENCE</scope>
    <source>
        <strain evidence="2">Rsan-2018</strain>
        <tissue evidence="2">Larvae</tissue>
    </source>
</reference>